<dbReference type="AlphaFoldDB" id="A0A1R3L173"/>
<protein>
    <submittedName>
        <fullName evidence="1">Uncharacterized protein</fullName>
    </submittedName>
</protein>
<evidence type="ECO:0000313" key="1">
    <source>
        <dbReference type="EMBL" id="OMP13096.1"/>
    </source>
</evidence>
<dbReference type="EMBL" id="AWUE01005160">
    <property type="protein sequence ID" value="OMP13096.1"/>
    <property type="molecule type" value="Genomic_DNA"/>
</dbReference>
<organism evidence="1 2">
    <name type="scientific">Corchorus olitorius</name>
    <dbReference type="NCBI Taxonomy" id="93759"/>
    <lineage>
        <taxon>Eukaryota</taxon>
        <taxon>Viridiplantae</taxon>
        <taxon>Streptophyta</taxon>
        <taxon>Embryophyta</taxon>
        <taxon>Tracheophyta</taxon>
        <taxon>Spermatophyta</taxon>
        <taxon>Magnoliopsida</taxon>
        <taxon>eudicotyledons</taxon>
        <taxon>Gunneridae</taxon>
        <taxon>Pentapetalae</taxon>
        <taxon>rosids</taxon>
        <taxon>malvids</taxon>
        <taxon>Malvales</taxon>
        <taxon>Malvaceae</taxon>
        <taxon>Grewioideae</taxon>
        <taxon>Apeibeae</taxon>
        <taxon>Corchorus</taxon>
    </lineage>
</organism>
<proteinExistence type="predicted"/>
<sequence length="259" mass="27698">MTGDLAPSAQIPGKEHRLVRRFPVALSGSQDLAVVLQLHDFANLLPAEVADYLAADTEVHVEVAVGFHAHQDHVARIVGMAGYQEFVVRQKGNAGSKGFVSLKHHDLRFAVVERAVQAAIGVQAGDQCMCAQTNTCTADADDLAVRAHLDLEDFRLAGRKREGDFAVAAVGGHCQPAQWGVAGLYVAQSVVSEARVQNPVIQHDQISAIERRVVPLRNHAGDSLAVIQRLQGRDEVADVAKAEDAEAVHAEAAVQFSTG</sequence>
<dbReference type="Proteomes" id="UP000187203">
    <property type="component" value="Unassembled WGS sequence"/>
</dbReference>
<accession>A0A1R3L173</accession>
<comment type="caution">
    <text evidence="1">The sequence shown here is derived from an EMBL/GenBank/DDBJ whole genome shotgun (WGS) entry which is preliminary data.</text>
</comment>
<gene>
    <name evidence="1" type="ORF">COLO4_02286</name>
</gene>
<keyword evidence="2" id="KW-1185">Reference proteome</keyword>
<reference evidence="2" key="1">
    <citation type="submission" date="2013-09" db="EMBL/GenBank/DDBJ databases">
        <title>Corchorus olitorius genome sequencing.</title>
        <authorList>
            <person name="Alam M."/>
            <person name="Haque M.S."/>
            <person name="Islam M.S."/>
            <person name="Emdad E.M."/>
            <person name="Islam M.M."/>
            <person name="Ahmed B."/>
            <person name="Halim A."/>
            <person name="Hossen Q.M.M."/>
            <person name="Hossain M.Z."/>
            <person name="Ahmed R."/>
            <person name="Khan M.M."/>
            <person name="Islam R."/>
            <person name="Rashid M.M."/>
            <person name="Khan S.A."/>
            <person name="Rahman M.S."/>
            <person name="Alam M."/>
            <person name="Yahiya A.S."/>
            <person name="Khan M.S."/>
            <person name="Azam M.S."/>
            <person name="Haque T."/>
            <person name="Lashkar M.Z.H."/>
            <person name="Akhand A.I."/>
            <person name="Morshed G."/>
            <person name="Roy S."/>
            <person name="Uddin K.S."/>
            <person name="Rabeya T."/>
            <person name="Hossain A.S."/>
            <person name="Chowdhury A."/>
            <person name="Snigdha A.R."/>
            <person name="Mortoza M.S."/>
            <person name="Matin S.A."/>
            <person name="Hoque S.M.E."/>
            <person name="Islam M.K."/>
            <person name="Roy D.K."/>
            <person name="Haider R."/>
            <person name="Moosa M.M."/>
            <person name="Elias S.M."/>
            <person name="Hasan A.M."/>
            <person name="Jahan S."/>
            <person name="Shafiuddin M."/>
            <person name="Mahmood N."/>
            <person name="Shommy N.S."/>
        </authorList>
    </citation>
    <scope>NUCLEOTIDE SEQUENCE [LARGE SCALE GENOMIC DNA]</scope>
    <source>
        <strain evidence="2">cv. O-4</strain>
    </source>
</reference>
<name>A0A1R3L173_9ROSI</name>
<evidence type="ECO:0000313" key="2">
    <source>
        <dbReference type="Proteomes" id="UP000187203"/>
    </source>
</evidence>